<dbReference type="PANTHER" id="PTHR35450:SF2">
    <property type="entry name" value="REVERSE TRANSCRIPTASE DOMAIN-CONTAINING PROTEIN"/>
    <property type="match status" value="1"/>
</dbReference>
<evidence type="ECO:0000259" key="1">
    <source>
        <dbReference type="PROSITE" id="PS50878"/>
    </source>
</evidence>
<dbReference type="PANTHER" id="PTHR35450">
    <property type="entry name" value="REVERSE TRANSCRIPTASE DOMAIN-CONTAINING PROTEIN"/>
    <property type="match status" value="1"/>
</dbReference>
<dbReference type="GO" id="GO:0071897">
    <property type="term" value="P:DNA biosynthetic process"/>
    <property type="evidence" value="ECO:0007669"/>
    <property type="project" value="UniProtKB-ARBA"/>
</dbReference>
<protein>
    <recommendedName>
        <fullName evidence="1">Reverse transcriptase domain-containing protein</fullName>
    </recommendedName>
</protein>
<dbReference type="InParanoid" id="A0A7R8YMH9"/>
<dbReference type="Pfam" id="PF00078">
    <property type="entry name" value="RVT_1"/>
    <property type="match status" value="1"/>
</dbReference>
<organism evidence="2 3">
    <name type="scientific">Hermetia illucens</name>
    <name type="common">Black soldier fly</name>
    <dbReference type="NCBI Taxonomy" id="343691"/>
    <lineage>
        <taxon>Eukaryota</taxon>
        <taxon>Metazoa</taxon>
        <taxon>Ecdysozoa</taxon>
        <taxon>Arthropoda</taxon>
        <taxon>Hexapoda</taxon>
        <taxon>Insecta</taxon>
        <taxon>Pterygota</taxon>
        <taxon>Neoptera</taxon>
        <taxon>Endopterygota</taxon>
        <taxon>Diptera</taxon>
        <taxon>Brachycera</taxon>
        <taxon>Stratiomyomorpha</taxon>
        <taxon>Stratiomyidae</taxon>
        <taxon>Hermetiinae</taxon>
        <taxon>Hermetia</taxon>
    </lineage>
</organism>
<feature type="domain" description="Reverse transcriptase" evidence="1">
    <location>
        <begin position="302"/>
        <end position="569"/>
    </location>
</feature>
<name>A0A7R8YMH9_HERIL</name>
<reference evidence="2 3" key="1">
    <citation type="submission" date="2020-11" db="EMBL/GenBank/DDBJ databases">
        <authorList>
            <person name="Wallbank WR R."/>
            <person name="Pardo Diaz C."/>
            <person name="Kozak K."/>
            <person name="Martin S."/>
            <person name="Jiggins C."/>
            <person name="Moest M."/>
            <person name="Warren A I."/>
            <person name="Generalovic N T."/>
            <person name="Byers J.R.P. K."/>
            <person name="Montejo-Kovacevich G."/>
            <person name="Yen C E."/>
        </authorList>
    </citation>
    <scope>NUCLEOTIDE SEQUENCE [LARGE SCALE GENOMIC DNA]</scope>
</reference>
<accession>A0A7R8YMH9</accession>
<dbReference type="InterPro" id="IPR043502">
    <property type="entry name" value="DNA/RNA_pol_sf"/>
</dbReference>
<dbReference type="EMBL" id="LR899009">
    <property type="protein sequence ID" value="CAD7078651.1"/>
    <property type="molecule type" value="Genomic_DNA"/>
</dbReference>
<dbReference type="InterPro" id="IPR000477">
    <property type="entry name" value="RT_dom"/>
</dbReference>
<dbReference type="PROSITE" id="PS50878">
    <property type="entry name" value="RT_POL"/>
    <property type="match status" value="1"/>
</dbReference>
<dbReference type="AlphaFoldDB" id="A0A7R8YMH9"/>
<gene>
    <name evidence="2" type="ORF">HERILL_LOCUS1907</name>
</gene>
<dbReference type="Proteomes" id="UP000594454">
    <property type="component" value="Chromosome 1"/>
</dbReference>
<evidence type="ECO:0000313" key="2">
    <source>
        <dbReference type="EMBL" id="CAD7078651.1"/>
    </source>
</evidence>
<keyword evidence="3" id="KW-1185">Reference proteome</keyword>
<sequence>MNPVVRRSLVTGDVDQIYNEALTAFQVAFTEYAEILPDARPKIPKLKFTSATTNIIAAVDRILADRLASEITATEVHSLIYVAAATVIRLHKQHLRANNRGMRRRTLPLWVFRLNKRIEKLRKEIFRVTQALLGNPSPRVHRCVANIIGNYHLSNDMPIEEILEVLKQKLAVCSNRIRRYQKSFQRRTDNTLFFQNQRGFYKNLTNSSRESNLDLDQAEDFWRSIWSESIRCNLETAWLPHLMRSREPLPEMTMPDVTEFDVEAALDKAGNWKAPGVDKIHNFWLKRFKSIHRILANQFNQMIADPDLVPPFFTKGITFLIPKEQGVSCPSKCRPITCLPTIYKVFTSVLCANIPKHLDVHKLIAEEQKGCAKGSRGCKEQLVIDTVAVKQAVHQKRNILTAYIDYKSAFDSISHSWLLQVLRLYKINPNVVLLLRTVMKNWSTKLSVSLQTSGEILIRPGIFQGDSLSPLWSSLALNPLSHLLHESKYGFQVKHSILSKCTLSHLMYIDDIKLYAKDENQLRSLLNITIQFIRDIGMQLVLKICRICKTIVPEKHKGKDTAILTSKLIIHKLLQIPRILQATTPAVAIIKSKLLGEFERRLDLVLKTELYGKNKIMAINTVAIPVLLYTFGVIQWSNTDLESVNRRVRVVLANNNMHNRAAEKLRITIPRHQGGRGVLDLKTLHYNQVHSLREFFYEKQSSSQIHQATVMADNKFCRLNLRSREWDPMSNVTSVQQKIDMWKEKPIHGGHIKNLLLSGIDIEASNKWLTNGVLFYENEAFLTSIQDASLPTKNYKR</sequence>
<proteinExistence type="predicted"/>
<dbReference type="SUPFAM" id="SSF56672">
    <property type="entry name" value="DNA/RNA polymerases"/>
    <property type="match status" value="1"/>
</dbReference>
<evidence type="ECO:0000313" key="3">
    <source>
        <dbReference type="Proteomes" id="UP000594454"/>
    </source>
</evidence>
<dbReference type="CDD" id="cd01650">
    <property type="entry name" value="RT_nLTR_like"/>
    <property type="match status" value="1"/>
</dbReference>